<dbReference type="STRING" id="244447.ENSCSEP00000026829"/>
<reference evidence="2 3" key="1">
    <citation type="journal article" date="2014" name="Nat. Genet.">
        <title>Whole-genome sequence of a flatfish provides insights into ZW sex chromosome evolution and adaptation to a benthic lifestyle.</title>
        <authorList>
            <person name="Chen S."/>
            <person name="Zhang G."/>
            <person name="Shao C."/>
            <person name="Huang Q."/>
            <person name="Liu G."/>
            <person name="Zhang P."/>
            <person name="Song W."/>
            <person name="An N."/>
            <person name="Chalopin D."/>
            <person name="Volff J.N."/>
            <person name="Hong Y."/>
            <person name="Li Q."/>
            <person name="Sha Z."/>
            <person name="Zhou H."/>
            <person name="Xie M."/>
            <person name="Yu Q."/>
            <person name="Liu Y."/>
            <person name="Xiang H."/>
            <person name="Wang N."/>
            <person name="Wu K."/>
            <person name="Yang C."/>
            <person name="Zhou Q."/>
            <person name="Liao X."/>
            <person name="Yang L."/>
            <person name="Hu Q."/>
            <person name="Zhang J."/>
            <person name="Meng L."/>
            <person name="Jin L."/>
            <person name="Tian Y."/>
            <person name="Lian J."/>
            <person name="Yang J."/>
            <person name="Miao G."/>
            <person name="Liu S."/>
            <person name="Liang Z."/>
            <person name="Yan F."/>
            <person name="Li Y."/>
            <person name="Sun B."/>
            <person name="Zhang H."/>
            <person name="Zhang J."/>
            <person name="Zhu Y."/>
            <person name="Du M."/>
            <person name="Zhao Y."/>
            <person name="Schartl M."/>
            <person name="Tang Q."/>
            <person name="Wang J."/>
        </authorList>
    </citation>
    <scope>NUCLEOTIDE SEQUENCE</scope>
</reference>
<proteinExistence type="predicted"/>
<dbReference type="GeneTree" id="ENSGT01120000273845"/>
<evidence type="ECO:0000256" key="1">
    <source>
        <dbReference type="SAM" id="MobiDB-lite"/>
    </source>
</evidence>
<name>A0A3P8WJD6_CYNSE</name>
<evidence type="ECO:0000313" key="3">
    <source>
        <dbReference type="Proteomes" id="UP000265120"/>
    </source>
</evidence>
<feature type="region of interest" description="Disordered" evidence="1">
    <location>
        <begin position="53"/>
        <end position="77"/>
    </location>
</feature>
<organism evidence="2 3">
    <name type="scientific">Cynoglossus semilaevis</name>
    <name type="common">Tongue sole</name>
    <dbReference type="NCBI Taxonomy" id="244447"/>
    <lineage>
        <taxon>Eukaryota</taxon>
        <taxon>Metazoa</taxon>
        <taxon>Chordata</taxon>
        <taxon>Craniata</taxon>
        <taxon>Vertebrata</taxon>
        <taxon>Euteleostomi</taxon>
        <taxon>Actinopterygii</taxon>
        <taxon>Neopterygii</taxon>
        <taxon>Teleostei</taxon>
        <taxon>Neoteleostei</taxon>
        <taxon>Acanthomorphata</taxon>
        <taxon>Carangaria</taxon>
        <taxon>Pleuronectiformes</taxon>
        <taxon>Pleuronectoidei</taxon>
        <taxon>Cynoglossidae</taxon>
        <taxon>Cynoglossinae</taxon>
        <taxon>Cynoglossus</taxon>
    </lineage>
</organism>
<dbReference type="AlphaFoldDB" id="A0A3P8WJD6"/>
<dbReference type="InParanoid" id="A0A3P8WJD6"/>
<accession>A0A3P8WJD6</accession>
<reference evidence="2" key="2">
    <citation type="submission" date="2025-08" db="UniProtKB">
        <authorList>
            <consortium name="Ensembl"/>
        </authorList>
    </citation>
    <scope>IDENTIFICATION</scope>
</reference>
<reference evidence="2" key="3">
    <citation type="submission" date="2025-09" db="UniProtKB">
        <authorList>
            <consortium name="Ensembl"/>
        </authorList>
    </citation>
    <scope>IDENTIFICATION</scope>
</reference>
<dbReference type="Gene3D" id="3.40.50.12700">
    <property type="match status" value="1"/>
</dbReference>
<evidence type="ECO:0000313" key="2">
    <source>
        <dbReference type="Ensembl" id="ENSCSEP00000026829.1"/>
    </source>
</evidence>
<dbReference type="Proteomes" id="UP000265120">
    <property type="component" value="Chromosome Z"/>
</dbReference>
<feature type="compositionally biased region" description="Pro residues" evidence="1">
    <location>
        <begin position="57"/>
        <end position="75"/>
    </location>
</feature>
<keyword evidence="3" id="KW-1185">Reference proteome</keyword>
<dbReference type="Ensembl" id="ENSCSET00000027187.1">
    <property type="protein sequence ID" value="ENSCSEP00000026829.1"/>
    <property type="gene ID" value="ENSCSEG00000017132.1"/>
</dbReference>
<protein>
    <submittedName>
        <fullName evidence="2">Uncharacterized protein</fullName>
    </submittedName>
</protein>
<sequence length="257" mass="28811">MAVYVDCTISHLQLKNEINRLESELRKRDQLIEGFISVAAAQSKHISHLQSLTFTAPPAPSPPSPMSRIPRPPSPNRQRCTPALHLYLPARRTVHVKRAASPRTGSWTWRPWAPPGLLHQARIPQRYHTPNQANTWHRPSWTEVVRRGRSRISDASVHPNNAPAVSTSPATHCFPGATVPHILDKLQEMMHSLPTSIKSPIPTVCRGAGRFSRLLSLHAWLQSASRIYNFGFNDNFNSGSQILSANLQHVVYTFPCD</sequence>